<dbReference type="Proteomes" id="UP001165960">
    <property type="component" value="Unassembled WGS sequence"/>
</dbReference>
<evidence type="ECO:0000313" key="1">
    <source>
        <dbReference type="EMBL" id="KAJ9076149.1"/>
    </source>
</evidence>
<name>A0ACC2TN40_9FUNG</name>
<keyword evidence="2" id="KW-1185">Reference proteome</keyword>
<proteinExistence type="predicted"/>
<reference evidence="1" key="1">
    <citation type="submission" date="2022-04" db="EMBL/GenBank/DDBJ databases">
        <title>Genome of the entomopathogenic fungus Entomophthora muscae.</title>
        <authorList>
            <person name="Elya C."/>
            <person name="Lovett B.R."/>
            <person name="Lee E."/>
            <person name="Macias A.M."/>
            <person name="Hajek A.E."/>
            <person name="De Bivort B.L."/>
            <person name="Kasson M.T."/>
            <person name="De Fine Licht H.H."/>
            <person name="Stajich J.E."/>
        </authorList>
    </citation>
    <scope>NUCLEOTIDE SEQUENCE</scope>
    <source>
        <strain evidence="1">Berkeley</strain>
    </source>
</reference>
<comment type="caution">
    <text evidence="1">The sequence shown here is derived from an EMBL/GenBank/DDBJ whole genome shotgun (WGS) entry which is preliminary data.</text>
</comment>
<dbReference type="EMBL" id="QTSX02002317">
    <property type="protein sequence ID" value="KAJ9076149.1"/>
    <property type="molecule type" value="Genomic_DNA"/>
</dbReference>
<protein>
    <submittedName>
        <fullName evidence="1">Uncharacterized protein</fullName>
    </submittedName>
</protein>
<evidence type="ECO:0000313" key="2">
    <source>
        <dbReference type="Proteomes" id="UP001165960"/>
    </source>
</evidence>
<sequence>MISPTNGLGPNLDYTILITQASEVNTALDGGCIRKRPTSPTSAVSVVEAMTNSKLASLHHSTNCRVQSSLTTLSVLAKPKHPIKLRHIVHIRAIP</sequence>
<organism evidence="1 2">
    <name type="scientific">Entomophthora muscae</name>
    <dbReference type="NCBI Taxonomy" id="34485"/>
    <lineage>
        <taxon>Eukaryota</taxon>
        <taxon>Fungi</taxon>
        <taxon>Fungi incertae sedis</taxon>
        <taxon>Zoopagomycota</taxon>
        <taxon>Entomophthoromycotina</taxon>
        <taxon>Entomophthoromycetes</taxon>
        <taxon>Entomophthorales</taxon>
        <taxon>Entomophthoraceae</taxon>
        <taxon>Entomophthora</taxon>
    </lineage>
</organism>
<accession>A0ACC2TN40</accession>
<gene>
    <name evidence="1" type="ORF">DSO57_1028969</name>
</gene>